<reference evidence="1 2" key="1">
    <citation type="journal article" date="2016" name="Front. Microbiol.">
        <title>Genome Sequence of Type Strains of Genus Stenotrophomonas.</title>
        <authorList>
            <person name="Patil P.P."/>
            <person name="Midha S."/>
            <person name="Kumar S."/>
            <person name="Patil P.B."/>
        </authorList>
    </citation>
    <scope>NUCLEOTIDE SEQUENCE [LARGE SCALE GENOMIC DNA]</scope>
    <source>
        <strain evidence="1 2">LMG 978</strain>
    </source>
</reference>
<dbReference type="EMBL" id="LLXV01000038">
    <property type="protein sequence ID" value="KRG50066.1"/>
    <property type="molecule type" value="Genomic_DNA"/>
</dbReference>
<evidence type="ECO:0000313" key="1">
    <source>
        <dbReference type="EMBL" id="KRG50066.1"/>
    </source>
</evidence>
<dbReference type="InterPro" id="IPR050708">
    <property type="entry name" value="T6SS_VgrG/RHS"/>
</dbReference>
<organism evidence="1 2">
    <name type="scientific">Stenotrophomonas beteli</name>
    <dbReference type="NCBI Taxonomy" id="3384461"/>
    <lineage>
        <taxon>Bacteria</taxon>
        <taxon>Pseudomonadati</taxon>
        <taxon>Pseudomonadota</taxon>
        <taxon>Gammaproteobacteria</taxon>
        <taxon>Lysobacterales</taxon>
        <taxon>Lysobacteraceae</taxon>
        <taxon>Stenotrophomonas</taxon>
        <taxon>Stenotrophomonas maltophilia group</taxon>
    </lineage>
</organism>
<dbReference type="NCBIfam" id="TIGR01643">
    <property type="entry name" value="YD_repeat_2x"/>
    <property type="match status" value="2"/>
</dbReference>
<gene>
    <name evidence="1" type="ORF">ARC23_12195</name>
</gene>
<dbReference type="Pfam" id="PF05593">
    <property type="entry name" value="RHS_repeat"/>
    <property type="match status" value="1"/>
</dbReference>
<evidence type="ECO:0000313" key="2">
    <source>
        <dbReference type="Proteomes" id="UP000051757"/>
    </source>
</evidence>
<dbReference type="PANTHER" id="PTHR32305">
    <property type="match status" value="1"/>
</dbReference>
<name>A0A0R0B6R5_9GAMM</name>
<protein>
    <recommendedName>
        <fullName evidence="3">RHS repeat protein</fullName>
    </recommendedName>
</protein>
<dbReference type="InterPro" id="IPR006530">
    <property type="entry name" value="YD"/>
</dbReference>
<dbReference type="AlphaFoldDB" id="A0A0R0B6R5"/>
<dbReference type="Gene3D" id="2.180.10.10">
    <property type="entry name" value="RHS repeat-associated core"/>
    <property type="match status" value="1"/>
</dbReference>
<dbReference type="PANTHER" id="PTHR32305:SF15">
    <property type="entry name" value="PROTEIN RHSA-RELATED"/>
    <property type="match status" value="1"/>
</dbReference>
<evidence type="ECO:0008006" key="3">
    <source>
        <dbReference type="Google" id="ProtNLM"/>
    </source>
</evidence>
<accession>A0A0R0B6R5</accession>
<proteinExistence type="predicted"/>
<dbReference type="InterPro" id="IPR031325">
    <property type="entry name" value="RHS_repeat"/>
</dbReference>
<dbReference type="Proteomes" id="UP000051757">
    <property type="component" value="Unassembled WGS sequence"/>
</dbReference>
<keyword evidence="2" id="KW-1185">Reference proteome</keyword>
<comment type="caution">
    <text evidence="1">The sequence shown here is derived from an EMBL/GenBank/DDBJ whole genome shotgun (WGS) entry which is preliminary data.</text>
</comment>
<sequence length="128" mass="14423">MRTGDIRWRADAAAVLGIGQIGKRVQADGHSVECRYDTEEQLVAVINQRGETYQLVRGARGRIVEEVDYCCQSRRYSYDAAGRLTATVDPPGQRIAFTTDKLGRITRKTLPDARHPGQQVQEHFVYDT</sequence>